<accession>A0AAE0VMY5</accession>
<dbReference type="SUPFAM" id="SSF117281">
    <property type="entry name" value="Kelch motif"/>
    <property type="match status" value="1"/>
</dbReference>
<reference evidence="1" key="2">
    <citation type="journal article" date="2021" name="Genome Biol. Evol.">
        <title>Developing a high-quality reference genome for a parasitic bivalve with doubly uniparental inheritance (Bivalvia: Unionida).</title>
        <authorList>
            <person name="Smith C.H."/>
        </authorList>
    </citation>
    <scope>NUCLEOTIDE SEQUENCE</scope>
    <source>
        <strain evidence="1">CHS0354</strain>
        <tissue evidence="1">Mantle</tissue>
    </source>
</reference>
<dbReference type="Proteomes" id="UP001195483">
    <property type="component" value="Unassembled WGS sequence"/>
</dbReference>
<protein>
    <submittedName>
        <fullName evidence="1">Uncharacterized protein</fullName>
    </submittedName>
</protein>
<dbReference type="InterPro" id="IPR015915">
    <property type="entry name" value="Kelch-typ_b-propeller"/>
</dbReference>
<comment type="caution">
    <text evidence="1">The sequence shown here is derived from an EMBL/GenBank/DDBJ whole genome shotgun (WGS) entry which is preliminary data.</text>
</comment>
<proteinExistence type="predicted"/>
<sequence>MNQLHDLTVSTFLAGEYKMKQKNCQMPVGFTYRDSSAPFGLYPDCAGIKYAVFGSSLLFPAVEIQGEAPRVQVRSVGVAGTAGFSARSGHTVAVFNDGIQDAGTAFDDGTRDALWVIGGWNGSDDLNDVWKKRSDHSTAVFDDKSGSGEALWVIGGWSNYLDTYHNDVWNSTNGKNWTEVTADAALRCLMKAPVTCGSSVAGKKTAHASGRKNWTETHVHSTVVFDDKSAPVMRCGSSVAGAAAMGWVAVTLKDVWKSTDGKNWTEVTADGPVFTGRSGHSVTVFNDGSGDALWVIGGDDDSNLFDGRNDVWKSKDGITWAKVKENNNTGFSARQYHTATVFKDGSGDALWVIGGKV</sequence>
<organism evidence="1 2">
    <name type="scientific">Potamilus streckersoni</name>
    <dbReference type="NCBI Taxonomy" id="2493646"/>
    <lineage>
        <taxon>Eukaryota</taxon>
        <taxon>Metazoa</taxon>
        <taxon>Spiralia</taxon>
        <taxon>Lophotrochozoa</taxon>
        <taxon>Mollusca</taxon>
        <taxon>Bivalvia</taxon>
        <taxon>Autobranchia</taxon>
        <taxon>Heteroconchia</taxon>
        <taxon>Palaeoheterodonta</taxon>
        <taxon>Unionida</taxon>
        <taxon>Unionoidea</taxon>
        <taxon>Unionidae</taxon>
        <taxon>Ambleminae</taxon>
        <taxon>Lampsilini</taxon>
        <taxon>Potamilus</taxon>
    </lineage>
</organism>
<evidence type="ECO:0000313" key="2">
    <source>
        <dbReference type="Proteomes" id="UP001195483"/>
    </source>
</evidence>
<reference evidence="1" key="3">
    <citation type="submission" date="2023-05" db="EMBL/GenBank/DDBJ databases">
        <authorList>
            <person name="Smith C.H."/>
        </authorList>
    </citation>
    <scope>NUCLEOTIDE SEQUENCE</scope>
    <source>
        <strain evidence="1">CHS0354</strain>
        <tissue evidence="1">Mantle</tissue>
    </source>
</reference>
<keyword evidence="2" id="KW-1185">Reference proteome</keyword>
<evidence type="ECO:0000313" key="1">
    <source>
        <dbReference type="EMBL" id="KAK3584188.1"/>
    </source>
</evidence>
<dbReference type="PANTHER" id="PTHR23244">
    <property type="entry name" value="KELCH REPEAT DOMAIN"/>
    <property type="match status" value="1"/>
</dbReference>
<dbReference type="Gene3D" id="2.120.10.80">
    <property type="entry name" value="Kelch-type beta propeller"/>
    <property type="match status" value="1"/>
</dbReference>
<gene>
    <name evidence="1" type="ORF">CHS0354_035269</name>
</gene>
<dbReference type="EMBL" id="JAEAOA010002069">
    <property type="protein sequence ID" value="KAK3584188.1"/>
    <property type="molecule type" value="Genomic_DNA"/>
</dbReference>
<reference evidence="1" key="1">
    <citation type="journal article" date="2021" name="Genome Biol. Evol.">
        <title>A High-Quality Reference Genome for a Parasitic Bivalve with Doubly Uniparental Inheritance (Bivalvia: Unionida).</title>
        <authorList>
            <person name="Smith C.H."/>
        </authorList>
    </citation>
    <scope>NUCLEOTIDE SEQUENCE</scope>
    <source>
        <strain evidence="1">CHS0354</strain>
    </source>
</reference>
<name>A0AAE0VMY5_9BIVA</name>
<dbReference type="AlphaFoldDB" id="A0AAE0VMY5"/>